<dbReference type="PANTHER" id="PTHR46421:SF1">
    <property type="entry name" value="PROGRAMMED CELL DEATH PROTEIN 2-LIKE"/>
    <property type="match status" value="1"/>
</dbReference>
<sequence>MSVFIPLHYMPLLLCLLDLSVEFGTALVYTCERRCWPTNHQTPLELFIFVQEDPDK</sequence>
<dbReference type="GO" id="GO:0006915">
    <property type="term" value="P:apoptotic process"/>
    <property type="evidence" value="ECO:0007669"/>
    <property type="project" value="TreeGrafter"/>
</dbReference>
<dbReference type="PANTHER" id="PTHR46421">
    <property type="entry name" value="PROGRAMMED CELL DEATH PROTEIN 2-LIKE"/>
    <property type="match status" value="1"/>
</dbReference>
<dbReference type="Ensembl" id="ENSMUNT00000027859.1">
    <property type="protein sequence ID" value="ENSMUNP00000029582.1"/>
    <property type="gene ID" value="ENSMUNG00000018630.1"/>
</dbReference>
<protein>
    <submittedName>
        <fullName evidence="1">Uncharacterized protein</fullName>
    </submittedName>
</protein>
<keyword evidence="2" id="KW-1185">Reference proteome</keyword>
<reference evidence="1" key="2">
    <citation type="submission" date="2025-08" db="UniProtKB">
        <authorList>
            <consortium name="Ensembl"/>
        </authorList>
    </citation>
    <scope>IDENTIFICATION</scope>
</reference>
<dbReference type="Proteomes" id="UP000694405">
    <property type="component" value="Unassembled WGS sequence"/>
</dbReference>
<dbReference type="AlphaFoldDB" id="A0A8V5GRL9"/>
<organism evidence="1 2">
    <name type="scientific">Melopsittacus undulatus</name>
    <name type="common">Budgerigar</name>
    <name type="synonym">Psittacus undulatus</name>
    <dbReference type="NCBI Taxonomy" id="13146"/>
    <lineage>
        <taxon>Eukaryota</taxon>
        <taxon>Metazoa</taxon>
        <taxon>Chordata</taxon>
        <taxon>Craniata</taxon>
        <taxon>Vertebrata</taxon>
        <taxon>Euteleostomi</taxon>
        <taxon>Archelosauria</taxon>
        <taxon>Archosauria</taxon>
        <taxon>Dinosauria</taxon>
        <taxon>Saurischia</taxon>
        <taxon>Theropoda</taxon>
        <taxon>Coelurosauria</taxon>
        <taxon>Aves</taxon>
        <taxon>Neognathae</taxon>
        <taxon>Neoaves</taxon>
        <taxon>Telluraves</taxon>
        <taxon>Australaves</taxon>
        <taxon>Psittaciformes</taxon>
        <taxon>Psittaculidae</taxon>
        <taxon>Melopsittacus</taxon>
    </lineage>
</organism>
<proteinExistence type="predicted"/>
<reference evidence="1" key="1">
    <citation type="submission" date="2020-03" db="EMBL/GenBank/DDBJ databases">
        <title>Melopsittacus undulatus (budgerigar) genome, bMelUnd1, maternal haplotype with Z.</title>
        <authorList>
            <person name="Gedman G."/>
            <person name="Mountcastle J."/>
            <person name="Haase B."/>
            <person name="Formenti G."/>
            <person name="Wright T."/>
            <person name="Apodaca J."/>
            <person name="Pelan S."/>
            <person name="Chow W."/>
            <person name="Rhie A."/>
            <person name="Howe K."/>
            <person name="Fedrigo O."/>
            <person name="Jarvis E.D."/>
        </authorList>
    </citation>
    <scope>NUCLEOTIDE SEQUENCE [LARGE SCALE GENOMIC DNA]</scope>
</reference>
<dbReference type="InterPro" id="IPR052815">
    <property type="entry name" value="PDCD2-like_regulator"/>
</dbReference>
<evidence type="ECO:0000313" key="1">
    <source>
        <dbReference type="Ensembl" id="ENSMUNP00000029582.1"/>
    </source>
</evidence>
<name>A0A8V5GRL9_MELUD</name>
<accession>A0A8V5GRL9</accession>
<evidence type="ECO:0000313" key="2">
    <source>
        <dbReference type="Proteomes" id="UP000694405"/>
    </source>
</evidence>
<reference evidence="1" key="3">
    <citation type="submission" date="2025-09" db="UniProtKB">
        <authorList>
            <consortium name="Ensembl"/>
        </authorList>
    </citation>
    <scope>IDENTIFICATION</scope>
</reference>